<dbReference type="InterPro" id="IPR052580">
    <property type="entry name" value="Lipid_Hydrolase"/>
</dbReference>
<dbReference type="AlphaFoldDB" id="A0A6C0JZ60"/>
<dbReference type="GO" id="GO:0006629">
    <property type="term" value="P:lipid metabolic process"/>
    <property type="evidence" value="ECO:0007669"/>
    <property type="project" value="UniProtKB-KW"/>
</dbReference>
<sequence length="297" mass="34028">MEETTTIKHLVITGGGIAGITAYSILRESHKSGIWNIEHIESIYGTSAGAIIGIFIALKYDWAEIDNYIIKRPWENVFKFDIDAVLRSFDSKGILGKKIIEEMICPLLKGKDLEPTITMKELYEYSKIHIHIFSTEIHKYETIDISHKTHPDWRVIDAVYCSACLPIIFMPYFKDGGCYSDGGITNNYPIYTCLENGANPDEILGITLPKEQEKTKTITEESSLFDYLSFILNKMYKQAYLSSIKNKDYTIKYEIEIENAIISLYDFVHISSSQKERSLLLDKGVGIWNKFMENLVK</sequence>
<protein>
    <recommendedName>
        <fullName evidence="2">PNPLA domain-containing protein</fullName>
    </recommendedName>
</protein>
<dbReference type="Pfam" id="PF01734">
    <property type="entry name" value="Patatin"/>
    <property type="match status" value="1"/>
</dbReference>
<proteinExistence type="predicted"/>
<organism evidence="3">
    <name type="scientific">viral metagenome</name>
    <dbReference type="NCBI Taxonomy" id="1070528"/>
    <lineage>
        <taxon>unclassified sequences</taxon>
        <taxon>metagenomes</taxon>
        <taxon>organismal metagenomes</taxon>
    </lineage>
</organism>
<dbReference type="PANTHER" id="PTHR46394:SF1">
    <property type="entry name" value="PNPLA DOMAIN-CONTAINING PROTEIN"/>
    <property type="match status" value="1"/>
</dbReference>
<accession>A0A6C0JZ60</accession>
<dbReference type="InterPro" id="IPR016035">
    <property type="entry name" value="Acyl_Trfase/lysoPLipase"/>
</dbReference>
<dbReference type="InterPro" id="IPR002641">
    <property type="entry name" value="PNPLA_dom"/>
</dbReference>
<evidence type="ECO:0000259" key="2">
    <source>
        <dbReference type="PROSITE" id="PS51635"/>
    </source>
</evidence>
<dbReference type="Gene3D" id="3.40.1090.10">
    <property type="entry name" value="Cytosolic phospholipase A2 catalytic domain"/>
    <property type="match status" value="2"/>
</dbReference>
<dbReference type="EMBL" id="MN740750">
    <property type="protein sequence ID" value="QHU10106.1"/>
    <property type="molecule type" value="Genomic_DNA"/>
</dbReference>
<reference evidence="3" key="1">
    <citation type="journal article" date="2020" name="Nature">
        <title>Giant virus diversity and host interactions through global metagenomics.</title>
        <authorList>
            <person name="Schulz F."/>
            <person name="Roux S."/>
            <person name="Paez-Espino D."/>
            <person name="Jungbluth S."/>
            <person name="Walsh D.A."/>
            <person name="Denef V.J."/>
            <person name="McMahon K.D."/>
            <person name="Konstantinidis K.T."/>
            <person name="Eloe-Fadrosh E.A."/>
            <person name="Kyrpides N.C."/>
            <person name="Woyke T."/>
        </authorList>
    </citation>
    <scope>NUCLEOTIDE SEQUENCE</scope>
    <source>
        <strain evidence="3">GVMAG-S-1101164-67</strain>
    </source>
</reference>
<name>A0A6C0JZ60_9ZZZZ</name>
<evidence type="ECO:0000256" key="1">
    <source>
        <dbReference type="ARBA" id="ARBA00023098"/>
    </source>
</evidence>
<feature type="domain" description="PNPLA" evidence="2">
    <location>
        <begin position="10"/>
        <end position="194"/>
    </location>
</feature>
<dbReference type="PROSITE" id="PS51635">
    <property type="entry name" value="PNPLA"/>
    <property type="match status" value="1"/>
</dbReference>
<dbReference type="PANTHER" id="PTHR46394">
    <property type="entry name" value="ANNEXIN"/>
    <property type="match status" value="1"/>
</dbReference>
<dbReference type="SUPFAM" id="SSF52151">
    <property type="entry name" value="FabD/lysophospholipase-like"/>
    <property type="match status" value="1"/>
</dbReference>
<evidence type="ECO:0000313" key="3">
    <source>
        <dbReference type="EMBL" id="QHU10106.1"/>
    </source>
</evidence>
<keyword evidence="1" id="KW-0443">Lipid metabolism</keyword>